<dbReference type="GO" id="GO:0005886">
    <property type="term" value="C:plasma membrane"/>
    <property type="evidence" value="ECO:0007669"/>
    <property type="project" value="UniProtKB-SubCell"/>
</dbReference>
<dbReference type="SUPFAM" id="SSF82693">
    <property type="entry name" value="Multidrug efflux transporter AcrB pore domain, PN1, PN2, PC1 and PC2 subdomains"/>
    <property type="match status" value="2"/>
</dbReference>
<keyword evidence="4" id="KW-1003">Cell membrane</keyword>
<feature type="transmembrane region" description="Helical" evidence="8">
    <location>
        <begin position="868"/>
        <end position="887"/>
    </location>
</feature>
<evidence type="ECO:0000256" key="1">
    <source>
        <dbReference type="ARBA" id="ARBA00004651"/>
    </source>
</evidence>
<gene>
    <name evidence="9" type="ORF">AKJ09_00569</name>
</gene>
<dbReference type="Gene3D" id="3.30.70.1440">
    <property type="entry name" value="Multidrug efflux transporter AcrB pore domain"/>
    <property type="match status" value="1"/>
</dbReference>
<dbReference type="Gene3D" id="3.30.70.1320">
    <property type="entry name" value="Multidrug efflux transporter AcrB pore domain like"/>
    <property type="match status" value="1"/>
</dbReference>
<feature type="transmembrane region" description="Helical" evidence="8">
    <location>
        <begin position="920"/>
        <end position="944"/>
    </location>
</feature>
<proteinExistence type="inferred from homology"/>
<evidence type="ECO:0000256" key="4">
    <source>
        <dbReference type="ARBA" id="ARBA00022475"/>
    </source>
</evidence>
<evidence type="ECO:0000256" key="3">
    <source>
        <dbReference type="ARBA" id="ARBA00022448"/>
    </source>
</evidence>
<dbReference type="NCBIfam" id="TIGR00914">
    <property type="entry name" value="2A0601"/>
    <property type="match status" value="1"/>
</dbReference>
<dbReference type="Gene3D" id="3.30.2090.10">
    <property type="entry name" value="Multidrug efflux transporter AcrB TolC docking domain, DN and DC subdomains"/>
    <property type="match status" value="2"/>
</dbReference>
<dbReference type="STRING" id="1391654.AKJ09_00569"/>
<dbReference type="InterPro" id="IPR004763">
    <property type="entry name" value="CusA-like"/>
</dbReference>
<dbReference type="PANTHER" id="PTHR32063:SF12">
    <property type="entry name" value="CATION EFFLUX SYSTEM PROTEIN"/>
    <property type="match status" value="1"/>
</dbReference>
<dbReference type="PATRIC" id="fig|1391654.3.peg.576"/>
<dbReference type="GO" id="GO:0008324">
    <property type="term" value="F:monoatomic cation transmembrane transporter activity"/>
    <property type="evidence" value="ECO:0007669"/>
    <property type="project" value="InterPro"/>
</dbReference>
<dbReference type="OrthoDB" id="9798415at2"/>
<dbReference type="PANTHER" id="PTHR32063">
    <property type="match status" value="1"/>
</dbReference>
<keyword evidence="10" id="KW-1185">Reference proteome</keyword>
<evidence type="ECO:0000256" key="8">
    <source>
        <dbReference type="SAM" id="Phobius"/>
    </source>
</evidence>
<dbReference type="RefSeq" id="WP_146645582.1">
    <property type="nucleotide sequence ID" value="NZ_CP012333.1"/>
</dbReference>
<dbReference type="EMBL" id="CP012333">
    <property type="protein sequence ID" value="AKU93905.1"/>
    <property type="molecule type" value="Genomic_DNA"/>
</dbReference>
<evidence type="ECO:0000313" key="10">
    <source>
        <dbReference type="Proteomes" id="UP000064967"/>
    </source>
</evidence>
<dbReference type="Proteomes" id="UP000064967">
    <property type="component" value="Chromosome"/>
</dbReference>
<dbReference type="Gene3D" id="3.30.70.1430">
    <property type="entry name" value="Multidrug efflux transporter AcrB pore domain"/>
    <property type="match status" value="2"/>
</dbReference>
<evidence type="ECO:0000256" key="7">
    <source>
        <dbReference type="ARBA" id="ARBA00023136"/>
    </source>
</evidence>
<feature type="transmembrane region" description="Helical" evidence="8">
    <location>
        <begin position="894"/>
        <end position="914"/>
    </location>
</feature>
<accession>A0A0K1PK48</accession>
<dbReference type="AlphaFoldDB" id="A0A0K1PK48"/>
<dbReference type="Pfam" id="PF00873">
    <property type="entry name" value="ACR_tran"/>
    <property type="match status" value="1"/>
</dbReference>
<comment type="similarity">
    <text evidence="2">Belongs to the resistance-nodulation-cell division (RND) (TC 2.A.6) family.</text>
</comment>
<feature type="transmembrane region" description="Helical" evidence="8">
    <location>
        <begin position="997"/>
        <end position="1015"/>
    </location>
</feature>
<evidence type="ECO:0000256" key="2">
    <source>
        <dbReference type="ARBA" id="ARBA00010942"/>
    </source>
</evidence>
<dbReference type="InterPro" id="IPR027463">
    <property type="entry name" value="AcrB_DN_DC_subdom"/>
</dbReference>
<name>A0A0K1PK48_9BACT</name>
<dbReference type="Gene3D" id="1.20.1640.10">
    <property type="entry name" value="Multidrug efflux transporter AcrB transmembrane domain"/>
    <property type="match status" value="2"/>
</dbReference>
<feature type="transmembrane region" description="Helical" evidence="8">
    <location>
        <begin position="435"/>
        <end position="461"/>
    </location>
</feature>
<reference evidence="9 10" key="1">
    <citation type="submission" date="2015-08" db="EMBL/GenBank/DDBJ databases">
        <authorList>
            <person name="Babu N.S."/>
            <person name="Beckwith C.J."/>
            <person name="Beseler K.G."/>
            <person name="Brison A."/>
            <person name="Carone J.V."/>
            <person name="Caskin T.P."/>
            <person name="Diamond M."/>
            <person name="Durham M.E."/>
            <person name="Foxe J.M."/>
            <person name="Go M."/>
            <person name="Henderson B.A."/>
            <person name="Jones I.B."/>
            <person name="McGettigan J.A."/>
            <person name="Micheletti S.J."/>
            <person name="Nasrallah M.E."/>
            <person name="Ortiz D."/>
            <person name="Piller C.R."/>
            <person name="Privatt S.R."/>
            <person name="Schneider S.L."/>
            <person name="Sharp S."/>
            <person name="Smith T.C."/>
            <person name="Stanton J.D."/>
            <person name="Ullery H.E."/>
            <person name="Wilson R.J."/>
            <person name="Serrano M.G."/>
            <person name="Buck G."/>
            <person name="Lee V."/>
            <person name="Wang Y."/>
            <person name="Carvalho R."/>
            <person name="Voegtly L."/>
            <person name="Shi R."/>
            <person name="Duckworth R."/>
            <person name="Johnson A."/>
            <person name="Loviza R."/>
            <person name="Walstead R."/>
            <person name="Shah Z."/>
            <person name="Kiflezghi M."/>
            <person name="Wade K."/>
            <person name="Ball S.L."/>
            <person name="Bradley K.W."/>
            <person name="Asai D.J."/>
            <person name="Bowman C.A."/>
            <person name="Russell D.A."/>
            <person name="Pope W.H."/>
            <person name="Jacobs-Sera D."/>
            <person name="Hendrix R.W."/>
            <person name="Hatfull G.F."/>
        </authorList>
    </citation>
    <scope>NUCLEOTIDE SEQUENCE [LARGE SCALE GENOMIC DNA]</scope>
    <source>
        <strain evidence="9 10">DSM 27648</strain>
    </source>
</reference>
<dbReference type="SUPFAM" id="SSF82714">
    <property type="entry name" value="Multidrug efflux transporter AcrB TolC docking domain, DN and DC subdomains"/>
    <property type="match status" value="2"/>
</dbReference>
<dbReference type="InterPro" id="IPR001036">
    <property type="entry name" value="Acrflvin-R"/>
</dbReference>
<keyword evidence="7 8" id="KW-0472">Membrane</keyword>
<dbReference type="SUPFAM" id="SSF82866">
    <property type="entry name" value="Multidrug efflux transporter AcrB transmembrane domain"/>
    <property type="match status" value="2"/>
</dbReference>
<dbReference type="KEGG" id="llu:AKJ09_00569"/>
<feature type="transmembrane region" description="Helical" evidence="8">
    <location>
        <begin position="337"/>
        <end position="353"/>
    </location>
</feature>
<evidence type="ECO:0000256" key="5">
    <source>
        <dbReference type="ARBA" id="ARBA00022692"/>
    </source>
</evidence>
<feature type="transmembrane region" description="Helical" evidence="8">
    <location>
        <begin position="467"/>
        <end position="491"/>
    </location>
</feature>
<keyword evidence="3" id="KW-0813">Transport</keyword>
<evidence type="ECO:0000313" key="9">
    <source>
        <dbReference type="EMBL" id="AKU93905.1"/>
    </source>
</evidence>
<keyword evidence="5 8" id="KW-0812">Transmembrane</keyword>
<dbReference type="GO" id="GO:0042910">
    <property type="term" value="F:xenobiotic transmembrane transporter activity"/>
    <property type="evidence" value="ECO:0007669"/>
    <property type="project" value="TreeGrafter"/>
</dbReference>
<sequence length="1036" mass="112526">MIEAIVARVLRFPALVVALVALVIGGGLAAYSQLNIEAYPNPVPPLVEVIAQPYGYNAEEVERFVTIPLEVSLSGMPGLEHMRSQSLFELSDTKCYFDWSVEYKDARREVLGRLQLAVLASGVTTTISPWNAVGEIFRYTLEGEGYSALELKAAQDFVMERQLKRVPGVIDVTSFGGETKEYHVAVDPFRMRAQGVSLDQISSALQNANQNVGGQRMTLGTESYDVRGVGLIRDVHDVEDVVVTEQRGTPIRVREIGDVSIGPAPRLGQIGQNERSDVLEAIVLMRYGAETAPTMAGVKQRLRYIEENHLLPPGMYVKPYYERSALVNVTTHTVKENLLIGMVLVVLTLLLFLGNGRAALITALNIPLALLIAFSGLVLTGTSANLISLGAIDFGIVIDSSVIMMENLFRHLGPEGTGTTVDRIRLGAREVATPMAFSTAIITLAFLPLFTFTGVPGVIFAPMARTYAFAIGGAIVLAITLIPVLASKLLPAVVEEKESVVMRYLHRIYDPLFDIAIAHPVASIILRILPLVACVVLFPMLGREFMPKLEEGNLWIRATLPMGISREQAAQYADRMRGILRGCPKVGPCDGATRTHREVLAVTSQVGRPDDGTDVTLFSNVELFAPLAELPHGLTKEKLIEQLHDELVAEFPGTAFGFSQMILDNVQEAVSGVKGENSIKVVGPSVEENERVAEQVLHVIEGVRGVTDLAMFRSMGQPSVRITADRRALARYGMNTGDLGSIIQTAIGGQVVTRVFEGEKNFALTVRFAPQYRDSVEAVRALTVITPDGSTIPLATVANIEQVTGPATIYREDAQRYIPVKFSVRGRDLAGTIEEAKRSIAAHVTIPYGMHLEWSGEINELAKAEQRLFVVIPLSLTLIALLVYAAVRNVLDTILVLLDIPVACAGGLLALLITGTNLSVSAAMGFVSIFGLAVQDSLLIVTYFQRLYQQGMSLEAAAKEASEKRFRSVLMTTLVATLGLLPAAVSNGIGAQTQKPLAIVVIGGSLTLAVLVRILQPPTRVLAYRWIERRKQRRAS</sequence>
<comment type="subcellular location">
    <subcellularLocation>
        <location evidence="1">Cell membrane</location>
        <topology evidence="1">Multi-pass membrane protein</topology>
    </subcellularLocation>
</comment>
<feature type="transmembrane region" description="Helical" evidence="8">
    <location>
        <begin position="360"/>
        <end position="380"/>
    </location>
</feature>
<dbReference type="PRINTS" id="PR00702">
    <property type="entry name" value="ACRIFLAVINRP"/>
</dbReference>
<organism evidence="9 10">
    <name type="scientific">Labilithrix luteola</name>
    <dbReference type="NCBI Taxonomy" id="1391654"/>
    <lineage>
        <taxon>Bacteria</taxon>
        <taxon>Pseudomonadati</taxon>
        <taxon>Myxococcota</taxon>
        <taxon>Polyangia</taxon>
        <taxon>Polyangiales</taxon>
        <taxon>Labilitrichaceae</taxon>
        <taxon>Labilithrix</taxon>
    </lineage>
</organism>
<keyword evidence="6 8" id="KW-1133">Transmembrane helix</keyword>
<protein>
    <submittedName>
        <fullName evidence="9">Cobalt-zinc-cadmium resistance protein CzcA</fullName>
    </submittedName>
</protein>
<feature type="transmembrane region" description="Helical" evidence="8">
    <location>
        <begin position="965"/>
        <end position="985"/>
    </location>
</feature>
<evidence type="ECO:0000256" key="6">
    <source>
        <dbReference type="ARBA" id="ARBA00022989"/>
    </source>
</evidence>